<feature type="transmembrane region" description="Helical" evidence="6">
    <location>
        <begin position="90"/>
        <end position="113"/>
    </location>
</feature>
<dbReference type="PANTHER" id="PTHR30250">
    <property type="entry name" value="PST FAMILY PREDICTED COLANIC ACID TRANSPORTER"/>
    <property type="match status" value="1"/>
</dbReference>
<feature type="transmembrane region" description="Helical" evidence="6">
    <location>
        <begin position="373"/>
        <end position="390"/>
    </location>
</feature>
<keyword evidence="8" id="KW-1185">Reference proteome</keyword>
<dbReference type="EMBL" id="JAXOFX010000012">
    <property type="protein sequence ID" value="MDZ5473312.1"/>
    <property type="molecule type" value="Genomic_DNA"/>
</dbReference>
<comment type="caution">
    <text evidence="7">The sequence shown here is derived from an EMBL/GenBank/DDBJ whole genome shotgun (WGS) entry which is preliminary data.</text>
</comment>
<evidence type="ECO:0008006" key="9">
    <source>
        <dbReference type="Google" id="ProtNLM"/>
    </source>
</evidence>
<evidence type="ECO:0000256" key="6">
    <source>
        <dbReference type="SAM" id="Phobius"/>
    </source>
</evidence>
<feature type="transmembrane region" description="Helical" evidence="6">
    <location>
        <begin position="396"/>
        <end position="417"/>
    </location>
</feature>
<dbReference type="Proteomes" id="UP001290455">
    <property type="component" value="Unassembled WGS sequence"/>
</dbReference>
<sequence length="504" mass="56533">MRTKRAIRIVLSSTLLQLIIVFSGLLLPRFFLEAYGSEVNGLVASIKQFLGYFSIAGAGIAVASNAALYKPLAEQDINQTNGILAATKAYFYQTGFIFSLLLLLFIASFPFIIQTNLSSSFIMLAIFIIGLGAIVEQVLVNKFTVLLVADQRNYIISRTTTVGVIINTVVSILFIKLNFSVLTILLVTTLTFYLRLLLMKRYIRKNYPKVDFNVKPSMDAIKGRWDAFGYQISGIITVYSPVVIISIFCGLKEASVYSIYNMVFGSLTMIVSIFSAGLSASFGNIIASDEKKVLIKSFNTYEHLYFMVTFFCYLCALILIIPFVSLYTKGINDINYILPTLGVLFVCCGLTYSLRIPYVILVEAAGKYKENKMLNIYEAILNIVLSLILVRYYGILAVLIAGFITGMIRTILFIVFTHKNILNRSHHKVIIRLLVNMVAVLIITFIPFTTAIDSWFSWLELAIKVVLITFLVIVSLNVVSDLRASYDLLRRLKLHTKVKSVLRA</sequence>
<protein>
    <recommendedName>
        <fullName evidence="9">Membrane protein involved in the export of O-antigen and teichoic acid</fullName>
    </recommendedName>
</protein>
<feature type="transmembrane region" description="Helical" evidence="6">
    <location>
        <begin position="227"/>
        <end position="247"/>
    </location>
</feature>
<gene>
    <name evidence="7" type="ORF">SM124_16460</name>
</gene>
<evidence type="ECO:0000256" key="4">
    <source>
        <dbReference type="ARBA" id="ARBA00022989"/>
    </source>
</evidence>
<organism evidence="7 8">
    <name type="scientific">Robertmurraya mangrovi</name>
    <dbReference type="NCBI Taxonomy" id="3098077"/>
    <lineage>
        <taxon>Bacteria</taxon>
        <taxon>Bacillati</taxon>
        <taxon>Bacillota</taxon>
        <taxon>Bacilli</taxon>
        <taxon>Bacillales</taxon>
        <taxon>Bacillaceae</taxon>
        <taxon>Robertmurraya</taxon>
    </lineage>
</organism>
<feature type="transmembrane region" description="Helical" evidence="6">
    <location>
        <begin position="155"/>
        <end position="175"/>
    </location>
</feature>
<dbReference type="InterPro" id="IPR050833">
    <property type="entry name" value="Poly_Biosynth_Transport"/>
</dbReference>
<keyword evidence="2" id="KW-1003">Cell membrane</keyword>
<dbReference type="PANTHER" id="PTHR30250:SF26">
    <property type="entry name" value="PSMA PROTEIN"/>
    <property type="match status" value="1"/>
</dbReference>
<evidence type="ECO:0000256" key="3">
    <source>
        <dbReference type="ARBA" id="ARBA00022692"/>
    </source>
</evidence>
<keyword evidence="5 6" id="KW-0472">Membrane</keyword>
<accession>A0ABU5J1R5</accession>
<comment type="subcellular location">
    <subcellularLocation>
        <location evidence="1">Cell membrane</location>
        <topology evidence="1">Multi-pass membrane protein</topology>
    </subcellularLocation>
</comment>
<keyword evidence="3 6" id="KW-0812">Transmembrane</keyword>
<feature type="transmembrane region" description="Helical" evidence="6">
    <location>
        <begin position="429"/>
        <end position="449"/>
    </location>
</feature>
<feature type="transmembrane region" description="Helical" evidence="6">
    <location>
        <begin position="259"/>
        <end position="283"/>
    </location>
</feature>
<feature type="transmembrane region" description="Helical" evidence="6">
    <location>
        <begin position="461"/>
        <end position="482"/>
    </location>
</feature>
<feature type="transmembrane region" description="Helical" evidence="6">
    <location>
        <begin position="336"/>
        <end position="361"/>
    </location>
</feature>
<dbReference type="RefSeq" id="WP_322447606.1">
    <property type="nucleotide sequence ID" value="NZ_JAXOFX010000012.1"/>
</dbReference>
<feature type="transmembrane region" description="Helical" evidence="6">
    <location>
        <begin position="304"/>
        <end position="324"/>
    </location>
</feature>
<evidence type="ECO:0000256" key="1">
    <source>
        <dbReference type="ARBA" id="ARBA00004651"/>
    </source>
</evidence>
<feature type="transmembrane region" description="Helical" evidence="6">
    <location>
        <begin position="181"/>
        <end position="198"/>
    </location>
</feature>
<feature type="transmembrane region" description="Helical" evidence="6">
    <location>
        <begin position="119"/>
        <end position="143"/>
    </location>
</feature>
<feature type="transmembrane region" description="Helical" evidence="6">
    <location>
        <begin position="7"/>
        <end position="29"/>
    </location>
</feature>
<evidence type="ECO:0000313" key="8">
    <source>
        <dbReference type="Proteomes" id="UP001290455"/>
    </source>
</evidence>
<reference evidence="7 8" key="1">
    <citation type="submission" date="2023-11" db="EMBL/GenBank/DDBJ databases">
        <title>Bacillus jintuensis, isolated from a mudflat on the Beibu Gulf coast.</title>
        <authorList>
            <person name="Li M."/>
        </authorList>
    </citation>
    <scope>NUCLEOTIDE SEQUENCE [LARGE SCALE GENOMIC DNA]</scope>
    <source>
        <strain evidence="7 8">31A1R</strain>
    </source>
</reference>
<evidence type="ECO:0000256" key="5">
    <source>
        <dbReference type="ARBA" id="ARBA00023136"/>
    </source>
</evidence>
<keyword evidence="4 6" id="KW-1133">Transmembrane helix</keyword>
<name>A0ABU5J1R5_9BACI</name>
<feature type="transmembrane region" description="Helical" evidence="6">
    <location>
        <begin position="49"/>
        <end position="69"/>
    </location>
</feature>
<evidence type="ECO:0000313" key="7">
    <source>
        <dbReference type="EMBL" id="MDZ5473312.1"/>
    </source>
</evidence>
<evidence type="ECO:0000256" key="2">
    <source>
        <dbReference type="ARBA" id="ARBA00022475"/>
    </source>
</evidence>
<proteinExistence type="predicted"/>